<gene>
    <name evidence="2" type="ORF">IZO911_LOCUS20894</name>
    <name evidence="3" type="ORF">KXQ929_LOCUS19309</name>
</gene>
<feature type="compositionally biased region" description="Low complexity" evidence="1">
    <location>
        <begin position="569"/>
        <end position="587"/>
    </location>
</feature>
<organism evidence="2 4">
    <name type="scientific">Adineta steineri</name>
    <dbReference type="NCBI Taxonomy" id="433720"/>
    <lineage>
        <taxon>Eukaryota</taxon>
        <taxon>Metazoa</taxon>
        <taxon>Spiralia</taxon>
        <taxon>Gnathifera</taxon>
        <taxon>Rotifera</taxon>
        <taxon>Eurotatoria</taxon>
        <taxon>Bdelloidea</taxon>
        <taxon>Adinetida</taxon>
        <taxon>Adinetidae</taxon>
        <taxon>Adineta</taxon>
    </lineage>
</organism>
<dbReference type="AlphaFoldDB" id="A0A814L7N6"/>
<name>A0A814L7N6_9BILA</name>
<sequence length="587" mass="66338">MPPTTRAAALRSQINATTTGVVNKTISKPRPLVETLACSIIDQQQSISQTGHIRQVNSVVDRKEKQLEEDVDVLLESLFSDQDLMPSSTTTDKFIEQEINKPTSLHHSDSQTSPSPLEVLSELSSDSKSSSTNMKVIKEDDPVLLSASSNGNENDIYYDDSNDVISNPVVKGDITVGTSTRNGRMIFMNQYGYLHMSDTKTTVGWRCVKRSENCKAVIYTKKSSGEFDSWNGKYHCHLMDLSDTRKRKILTKIKDRVLDEFISIKRIIEEEYRKANLSIEEKKAMPLPVKIESGLQKLRRKALPVIPNDQKFVILDAYKETYAHEPFLVYDKRKTVYGGRLLIFASDEQLKVLFKSEVLFADGTFKVAPKLFEQLNLQKLGLMTIYDDDVELRALLRGFMALALLPVQYILDGFSILKQKVSVSQATRQLEPFVSYFEGEWLNTFTPSSWSVNTNSWRTNNFAEAQNKRFSSRVVQPHPNLWRFIQCLKQEETVISHRMVQTSLGFCSIKSNKSNKSTQTAARKTKQIVKLLQLLQSKTKSLADTIVSLAHLVGEPTCRGREGKKKKNNVSSSDISNSPPDSPSNQL</sequence>
<accession>A0A814L7N6</accession>
<evidence type="ECO:0008006" key="5">
    <source>
        <dbReference type="Google" id="ProtNLM"/>
    </source>
</evidence>
<evidence type="ECO:0000313" key="4">
    <source>
        <dbReference type="Proteomes" id="UP000663860"/>
    </source>
</evidence>
<protein>
    <recommendedName>
        <fullName evidence="5">FLYWCH-type domain-containing protein</fullName>
    </recommendedName>
</protein>
<reference evidence="2" key="1">
    <citation type="submission" date="2021-02" db="EMBL/GenBank/DDBJ databases">
        <authorList>
            <person name="Nowell W R."/>
        </authorList>
    </citation>
    <scope>NUCLEOTIDE SEQUENCE</scope>
</reference>
<evidence type="ECO:0000313" key="3">
    <source>
        <dbReference type="EMBL" id="CAF3838266.1"/>
    </source>
</evidence>
<feature type="region of interest" description="Disordered" evidence="1">
    <location>
        <begin position="102"/>
        <end position="134"/>
    </location>
</feature>
<evidence type="ECO:0000256" key="1">
    <source>
        <dbReference type="SAM" id="MobiDB-lite"/>
    </source>
</evidence>
<feature type="compositionally biased region" description="Low complexity" evidence="1">
    <location>
        <begin position="113"/>
        <end position="131"/>
    </location>
</feature>
<dbReference type="EMBL" id="CAJOBB010001304">
    <property type="protein sequence ID" value="CAF3838266.1"/>
    <property type="molecule type" value="Genomic_DNA"/>
</dbReference>
<proteinExistence type="predicted"/>
<dbReference type="Proteomes" id="UP000663860">
    <property type="component" value="Unassembled WGS sequence"/>
</dbReference>
<comment type="caution">
    <text evidence="2">The sequence shown here is derived from an EMBL/GenBank/DDBJ whole genome shotgun (WGS) entry which is preliminary data.</text>
</comment>
<evidence type="ECO:0000313" key="2">
    <source>
        <dbReference type="EMBL" id="CAF1061346.1"/>
    </source>
</evidence>
<dbReference type="Gene3D" id="2.20.25.240">
    <property type="match status" value="1"/>
</dbReference>
<dbReference type="EMBL" id="CAJNOE010000220">
    <property type="protein sequence ID" value="CAF1061346.1"/>
    <property type="molecule type" value="Genomic_DNA"/>
</dbReference>
<feature type="region of interest" description="Disordered" evidence="1">
    <location>
        <begin position="557"/>
        <end position="587"/>
    </location>
</feature>
<dbReference type="Proteomes" id="UP000663868">
    <property type="component" value="Unassembled WGS sequence"/>
</dbReference>